<comment type="similarity">
    <text evidence="2">Belongs to the UPF0688 family.</text>
</comment>
<dbReference type="OMA" id="ISCECHQ"/>
<dbReference type="GO" id="GO:0005634">
    <property type="term" value="C:nucleus"/>
    <property type="evidence" value="ECO:0007669"/>
    <property type="project" value="UniProtKB-SubCell"/>
</dbReference>
<dbReference type="Pfam" id="PF15772">
    <property type="entry name" value="UPF0688"/>
    <property type="match status" value="1"/>
</dbReference>
<dbReference type="PANTHER" id="PTHR28491:SF1">
    <property type="entry name" value="UPF0688 PROTEIN C1ORF174"/>
    <property type="match status" value="1"/>
</dbReference>
<evidence type="ECO:0000256" key="3">
    <source>
        <dbReference type="ARBA" id="ARBA00023242"/>
    </source>
</evidence>
<dbReference type="Proteomes" id="UP000261620">
    <property type="component" value="Unplaced"/>
</dbReference>
<reference evidence="5" key="2">
    <citation type="submission" date="2025-09" db="UniProtKB">
        <authorList>
            <consortium name="Ensembl"/>
        </authorList>
    </citation>
    <scope>IDENTIFICATION</scope>
</reference>
<organism evidence="5 6">
    <name type="scientific">Mola mola</name>
    <name type="common">Ocean sunfish</name>
    <name type="synonym">Tetraodon mola</name>
    <dbReference type="NCBI Taxonomy" id="94237"/>
    <lineage>
        <taxon>Eukaryota</taxon>
        <taxon>Metazoa</taxon>
        <taxon>Chordata</taxon>
        <taxon>Craniata</taxon>
        <taxon>Vertebrata</taxon>
        <taxon>Euteleostomi</taxon>
        <taxon>Actinopterygii</taxon>
        <taxon>Neopterygii</taxon>
        <taxon>Teleostei</taxon>
        <taxon>Neoteleostei</taxon>
        <taxon>Acanthomorphata</taxon>
        <taxon>Eupercaria</taxon>
        <taxon>Tetraodontiformes</taxon>
        <taxon>Molidae</taxon>
        <taxon>Mola</taxon>
    </lineage>
</organism>
<keyword evidence="3" id="KW-0539">Nucleus</keyword>
<dbReference type="STRING" id="94237.ENSMMOP00000022384"/>
<accession>A0A3Q3X9Y0</accession>
<feature type="region of interest" description="Disordered" evidence="4">
    <location>
        <begin position="98"/>
        <end position="135"/>
    </location>
</feature>
<feature type="compositionally biased region" description="Basic and acidic residues" evidence="4">
    <location>
        <begin position="108"/>
        <end position="119"/>
    </location>
</feature>
<proteinExistence type="inferred from homology"/>
<dbReference type="PANTHER" id="PTHR28491">
    <property type="entry name" value="UPF0688 PROTEIN C1ORF174"/>
    <property type="match status" value="1"/>
</dbReference>
<evidence type="ECO:0000313" key="5">
    <source>
        <dbReference type="Ensembl" id="ENSMMOP00000022384.1"/>
    </source>
</evidence>
<reference evidence="5" key="1">
    <citation type="submission" date="2025-08" db="UniProtKB">
        <authorList>
            <consortium name="Ensembl"/>
        </authorList>
    </citation>
    <scope>IDENTIFICATION</scope>
</reference>
<comment type="subcellular location">
    <subcellularLocation>
        <location evidence="1">Nucleus</location>
    </subcellularLocation>
</comment>
<protein>
    <submittedName>
        <fullName evidence="5">Uncharacterized protein</fullName>
    </submittedName>
</protein>
<evidence type="ECO:0000256" key="4">
    <source>
        <dbReference type="SAM" id="MobiDB-lite"/>
    </source>
</evidence>
<evidence type="ECO:0000313" key="6">
    <source>
        <dbReference type="Proteomes" id="UP000261620"/>
    </source>
</evidence>
<evidence type="ECO:0000256" key="1">
    <source>
        <dbReference type="ARBA" id="ARBA00004123"/>
    </source>
</evidence>
<evidence type="ECO:0000256" key="2">
    <source>
        <dbReference type="ARBA" id="ARBA00006634"/>
    </source>
</evidence>
<feature type="region of interest" description="Disordered" evidence="4">
    <location>
        <begin position="170"/>
        <end position="216"/>
    </location>
</feature>
<name>A0A3Q3X9Y0_MOLML</name>
<keyword evidence="6" id="KW-1185">Reference proteome</keyword>
<dbReference type="AlphaFoldDB" id="A0A3Q3X9Y0"/>
<sequence>MVALPLYHDSCFCERVINCTLPPWFTALQMPGQLSRLKSRKRKRSSEVKSSRKVCVILCAGESTESSAVVGGYSKSDGPLERLSLISCECLQSAGRRRCTASPEPEGGEGKENEPRTGLDLDSCSANGTLDKQEHEDMEFEETRETIFPDDDSNQILPVEQFFGNLDVVQDFPQKPSTTSGRVQREGRRRHYYAREDSDDGAAGLGSIQREDGGDT</sequence>
<dbReference type="Ensembl" id="ENSMMOT00000022754.1">
    <property type="protein sequence ID" value="ENSMMOP00000022384.1"/>
    <property type="gene ID" value="ENSMMOG00000017013.1"/>
</dbReference>
<dbReference type="InterPro" id="IPR031530">
    <property type="entry name" value="UPF0688"/>
</dbReference>